<sequence>MFCNAIRRRFAKRNETSHDSADSVIVQIRGNLDHPDAHGAFQYLKRGQTHVLSKDDAIAKKWKELLDNDPAIATRFAQMPSVSPLHITLLTDQNRPSLAPSILLIQMRRSLLKYSLTVVFSARSNREAVLLKVLLDRGVLSSFESLAVIYLVLHRRVSKTDDQDKDKGICERDDDRKGGHTDVHLARRKNQEEIWVLEDATATHHARMEWREAEAECGNKPIGNC</sequence>
<dbReference type="AlphaFoldDB" id="A0A9P7EJZ6"/>
<reference evidence="2" key="1">
    <citation type="journal article" date="2020" name="New Phytol.">
        <title>Comparative genomics reveals dynamic genome evolution in host specialist ectomycorrhizal fungi.</title>
        <authorList>
            <person name="Lofgren L.A."/>
            <person name="Nguyen N.H."/>
            <person name="Vilgalys R."/>
            <person name="Ruytinx J."/>
            <person name="Liao H.L."/>
            <person name="Branco S."/>
            <person name="Kuo A."/>
            <person name="LaButti K."/>
            <person name="Lipzen A."/>
            <person name="Andreopoulos W."/>
            <person name="Pangilinan J."/>
            <person name="Riley R."/>
            <person name="Hundley H."/>
            <person name="Na H."/>
            <person name="Barry K."/>
            <person name="Grigoriev I.V."/>
            <person name="Stajich J.E."/>
            <person name="Kennedy P.G."/>
        </authorList>
    </citation>
    <scope>NUCLEOTIDE SEQUENCE</scope>
    <source>
        <strain evidence="2">MN1</strain>
    </source>
</reference>
<dbReference type="GeneID" id="64626447"/>
<accession>A0A9P7EJZ6</accession>
<organism evidence="2 3">
    <name type="scientific">Suillus subaureus</name>
    <dbReference type="NCBI Taxonomy" id="48587"/>
    <lineage>
        <taxon>Eukaryota</taxon>
        <taxon>Fungi</taxon>
        <taxon>Dikarya</taxon>
        <taxon>Basidiomycota</taxon>
        <taxon>Agaricomycotina</taxon>
        <taxon>Agaricomycetes</taxon>
        <taxon>Agaricomycetidae</taxon>
        <taxon>Boletales</taxon>
        <taxon>Suillineae</taxon>
        <taxon>Suillaceae</taxon>
        <taxon>Suillus</taxon>
    </lineage>
</organism>
<evidence type="ECO:0000313" key="2">
    <source>
        <dbReference type="EMBL" id="KAG1823835.1"/>
    </source>
</evidence>
<keyword evidence="3" id="KW-1185">Reference proteome</keyword>
<proteinExistence type="predicted"/>
<gene>
    <name evidence="2" type="ORF">BJ212DRAFT_1296371</name>
</gene>
<evidence type="ECO:0000313" key="3">
    <source>
        <dbReference type="Proteomes" id="UP000807769"/>
    </source>
</evidence>
<dbReference type="OrthoDB" id="3210866at2759"/>
<evidence type="ECO:0000256" key="1">
    <source>
        <dbReference type="SAM" id="MobiDB-lite"/>
    </source>
</evidence>
<dbReference type="EMBL" id="JABBWG010000004">
    <property type="protein sequence ID" value="KAG1823835.1"/>
    <property type="molecule type" value="Genomic_DNA"/>
</dbReference>
<name>A0A9P7EJZ6_9AGAM</name>
<protein>
    <submittedName>
        <fullName evidence="2">Uncharacterized protein</fullName>
    </submittedName>
</protein>
<comment type="caution">
    <text evidence="2">The sequence shown here is derived from an EMBL/GenBank/DDBJ whole genome shotgun (WGS) entry which is preliminary data.</text>
</comment>
<feature type="region of interest" description="Disordered" evidence="1">
    <location>
        <begin position="163"/>
        <end position="183"/>
    </location>
</feature>
<dbReference type="RefSeq" id="XP_041197895.1">
    <property type="nucleotide sequence ID" value="XM_041332430.1"/>
</dbReference>
<dbReference type="Proteomes" id="UP000807769">
    <property type="component" value="Unassembled WGS sequence"/>
</dbReference>